<reference evidence="3 4" key="1">
    <citation type="journal article" date="2013" name="BMC Genomics">
        <title>The miniature genome of a carnivorous plant Genlisea aurea contains a low number of genes and short non-coding sequences.</title>
        <authorList>
            <person name="Leushkin E.V."/>
            <person name="Sutormin R.A."/>
            <person name="Nabieva E.R."/>
            <person name="Penin A.A."/>
            <person name="Kondrashov A.S."/>
            <person name="Logacheva M.D."/>
        </authorList>
    </citation>
    <scope>NUCLEOTIDE SEQUENCE [LARGE SCALE GENOMIC DNA]</scope>
</reference>
<sequence>LQVAEGDKSSGESIPLLLRVPRIADPYGGYNMIGFGDIIFPGLLVSFAFRFDRECKKTVLNGYSLWLSIGYGVGLLFTYLGLYLMSGQGQPALLYLVPCTLGSCMVLGLARGEFGKLWNYGS</sequence>
<dbReference type="GO" id="GO:0030660">
    <property type="term" value="C:Golgi-associated vesicle membrane"/>
    <property type="evidence" value="ECO:0007669"/>
    <property type="project" value="TreeGrafter"/>
</dbReference>
<evidence type="ECO:0000313" key="3">
    <source>
        <dbReference type="EMBL" id="EPS62800.1"/>
    </source>
</evidence>
<keyword evidence="2" id="KW-0472">Membrane</keyword>
<protein>
    <recommendedName>
        <fullName evidence="5">Signal peptide peptidase-like 2</fullName>
    </recommendedName>
</protein>
<keyword evidence="4" id="KW-1185">Reference proteome</keyword>
<keyword evidence="1" id="KW-0378">Hydrolase</keyword>
<dbReference type="GO" id="GO:0098554">
    <property type="term" value="C:cytoplasmic side of endoplasmic reticulum membrane"/>
    <property type="evidence" value="ECO:0007669"/>
    <property type="project" value="TreeGrafter"/>
</dbReference>
<dbReference type="AlphaFoldDB" id="S8C7N4"/>
<dbReference type="Pfam" id="PF04258">
    <property type="entry name" value="Peptidase_A22B"/>
    <property type="match status" value="1"/>
</dbReference>
<evidence type="ECO:0000256" key="2">
    <source>
        <dbReference type="SAM" id="Phobius"/>
    </source>
</evidence>
<name>S8C7N4_9LAMI</name>
<evidence type="ECO:0008006" key="5">
    <source>
        <dbReference type="Google" id="ProtNLM"/>
    </source>
</evidence>
<feature type="non-terminal residue" evidence="3">
    <location>
        <position position="1"/>
    </location>
</feature>
<dbReference type="GO" id="GO:0098553">
    <property type="term" value="C:lumenal side of endoplasmic reticulum membrane"/>
    <property type="evidence" value="ECO:0007669"/>
    <property type="project" value="TreeGrafter"/>
</dbReference>
<feature type="transmembrane region" description="Helical" evidence="2">
    <location>
        <begin position="63"/>
        <end position="86"/>
    </location>
</feature>
<feature type="transmembrane region" description="Helical" evidence="2">
    <location>
        <begin position="92"/>
        <end position="110"/>
    </location>
</feature>
<organism evidence="3 4">
    <name type="scientific">Genlisea aurea</name>
    <dbReference type="NCBI Taxonomy" id="192259"/>
    <lineage>
        <taxon>Eukaryota</taxon>
        <taxon>Viridiplantae</taxon>
        <taxon>Streptophyta</taxon>
        <taxon>Embryophyta</taxon>
        <taxon>Tracheophyta</taxon>
        <taxon>Spermatophyta</taxon>
        <taxon>Magnoliopsida</taxon>
        <taxon>eudicotyledons</taxon>
        <taxon>Gunneridae</taxon>
        <taxon>Pentapetalae</taxon>
        <taxon>asterids</taxon>
        <taxon>lamiids</taxon>
        <taxon>Lamiales</taxon>
        <taxon>Lentibulariaceae</taxon>
        <taxon>Genlisea</taxon>
    </lineage>
</organism>
<feature type="non-terminal residue" evidence="3">
    <location>
        <position position="122"/>
    </location>
</feature>
<dbReference type="PANTHER" id="PTHR12174:SF90">
    <property type="entry name" value="SIGNAL PEPTIDE PEPTIDASE-LIKE 3"/>
    <property type="match status" value="1"/>
</dbReference>
<evidence type="ECO:0000256" key="1">
    <source>
        <dbReference type="ARBA" id="ARBA00022670"/>
    </source>
</evidence>
<feature type="transmembrane region" description="Helical" evidence="2">
    <location>
        <begin position="27"/>
        <end position="51"/>
    </location>
</feature>
<dbReference type="GO" id="GO:0005765">
    <property type="term" value="C:lysosomal membrane"/>
    <property type="evidence" value="ECO:0007669"/>
    <property type="project" value="TreeGrafter"/>
</dbReference>
<dbReference type="GO" id="GO:0042500">
    <property type="term" value="F:aspartic endopeptidase activity, intramembrane cleaving"/>
    <property type="evidence" value="ECO:0007669"/>
    <property type="project" value="InterPro"/>
</dbReference>
<dbReference type="GO" id="GO:0033619">
    <property type="term" value="P:membrane protein proteolysis"/>
    <property type="evidence" value="ECO:0007669"/>
    <property type="project" value="TreeGrafter"/>
</dbReference>
<dbReference type="OrthoDB" id="29661at2759"/>
<dbReference type="EMBL" id="AUSU01005884">
    <property type="protein sequence ID" value="EPS62800.1"/>
    <property type="molecule type" value="Genomic_DNA"/>
</dbReference>
<keyword evidence="2" id="KW-1133">Transmembrane helix</keyword>
<proteinExistence type="predicted"/>
<accession>S8C7N4</accession>
<comment type="caution">
    <text evidence="3">The sequence shown here is derived from an EMBL/GenBank/DDBJ whole genome shotgun (WGS) entry which is preliminary data.</text>
</comment>
<gene>
    <name evidence="3" type="ORF">M569_11991</name>
</gene>
<keyword evidence="2" id="KW-0812">Transmembrane</keyword>
<keyword evidence="1" id="KW-0645">Protease</keyword>
<dbReference type="Proteomes" id="UP000015453">
    <property type="component" value="Unassembled WGS sequence"/>
</dbReference>
<dbReference type="InterPro" id="IPR007369">
    <property type="entry name" value="Peptidase_A22B_SPP"/>
</dbReference>
<dbReference type="PANTHER" id="PTHR12174">
    <property type="entry name" value="SIGNAL PEPTIDE PEPTIDASE"/>
    <property type="match status" value="1"/>
</dbReference>
<evidence type="ECO:0000313" key="4">
    <source>
        <dbReference type="Proteomes" id="UP000015453"/>
    </source>
</evidence>